<organism evidence="1 2">
    <name type="scientific">Citrobacter freundii</name>
    <dbReference type="NCBI Taxonomy" id="546"/>
    <lineage>
        <taxon>Bacteria</taxon>
        <taxon>Pseudomonadati</taxon>
        <taxon>Pseudomonadota</taxon>
        <taxon>Gammaproteobacteria</taxon>
        <taxon>Enterobacterales</taxon>
        <taxon>Enterobacteriaceae</taxon>
        <taxon>Citrobacter</taxon>
        <taxon>Citrobacter freundii complex</taxon>
    </lineage>
</organism>
<proteinExistence type="predicted"/>
<accession>A0AAN4ETY1</accession>
<name>A0AAN4ETY1_CITFR</name>
<evidence type="ECO:0000313" key="2">
    <source>
        <dbReference type="Proteomes" id="UP001169574"/>
    </source>
</evidence>
<sequence>MISSVNRVGFGCIYSFNYLNDKATPPASKSTSGQICPQTGLWKNESYKVVTSIDKGEVMPQYQGRDVDWEFEHTGNNKDGM</sequence>
<gene>
    <name evidence="1" type="ORF">P7U51_000600</name>
</gene>
<comment type="caution">
    <text evidence="1">The sequence shown here is derived from an EMBL/GenBank/DDBJ whole genome shotgun (WGS) entry which is preliminary data.</text>
</comment>
<dbReference type="AlphaFoldDB" id="A0AAN4ETY1"/>
<evidence type="ECO:0000313" key="1">
    <source>
        <dbReference type="EMBL" id="EMM7456148.1"/>
    </source>
</evidence>
<reference evidence="1" key="1">
    <citation type="submission" date="2024-02" db="EMBL/GenBank/DDBJ databases">
        <authorList>
            <consortium name="Clinical and Environmental Microbiology Branch: Whole genome sequencing antimicrobial resistance pathogens in the healthcare setting"/>
        </authorList>
    </citation>
    <scope>NUCLEOTIDE SEQUENCE</scope>
    <source>
        <strain evidence="1">Whole organism</strain>
    </source>
</reference>
<dbReference type="Proteomes" id="UP001169574">
    <property type="component" value="Unassembled WGS sequence"/>
</dbReference>
<dbReference type="EMBL" id="ABLGCN030000001">
    <property type="protein sequence ID" value="EMM7456148.1"/>
    <property type="molecule type" value="Genomic_DNA"/>
</dbReference>
<protein>
    <submittedName>
        <fullName evidence="1">Uncharacterized protein</fullName>
    </submittedName>
</protein>